<proteinExistence type="predicted"/>
<keyword evidence="2" id="KW-0808">Transferase</keyword>
<dbReference type="PANTHER" id="PTHR43685">
    <property type="entry name" value="GLYCOSYLTRANSFERASE"/>
    <property type="match status" value="1"/>
</dbReference>
<protein>
    <submittedName>
        <fullName evidence="2">Glycosyltransferase</fullName>
    </submittedName>
</protein>
<dbReference type="PANTHER" id="PTHR43685:SF2">
    <property type="entry name" value="GLYCOSYLTRANSFERASE 2-LIKE DOMAIN-CONTAINING PROTEIN"/>
    <property type="match status" value="1"/>
</dbReference>
<organism evidence="2 3">
    <name type="scientific">Mobiluncus porci</name>
    <dbReference type="NCBI Taxonomy" id="2652278"/>
    <lineage>
        <taxon>Bacteria</taxon>
        <taxon>Bacillati</taxon>
        <taxon>Actinomycetota</taxon>
        <taxon>Actinomycetes</taxon>
        <taxon>Actinomycetales</taxon>
        <taxon>Actinomycetaceae</taxon>
        <taxon>Mobiluncus</taxon>
    </lineage>
</organism>
<accession>A0A7K0K3J9</accession>
<gene>
    <name evidence="2" type="ORF">FYJ63_07440</name>
</gene>
<evidence type="ECO:0000313" key="3">
    <source>
        <dbReference type="Proteomes" id="UP000442535"/>
    </source>
</evidence>
<dbReference type="EMBL" id="VUMY01000012">
    <property type="protein sequence ID" value="MST50066.1"/>
    <property type="molecule type" value="Genomic_DNA"/>
</dbReference>
<dbReference type="AlphaFoldDB" id="A0A7K0K3J9"/>
<evidence type="ECO:0000313" key="2">
    <source>
        <dbReference type="EMBL" id="MST50066.1"/>
    </source>
</evidence>
<evidence type="ECO:0000259" key="1">
    <source>
        <dbReference type="Pfam" id="PF00535"/>
    </source>
</evidence>
<feature type="domain" description="Glycosyltransferase 2-like" evidence="1">
    <location>
        <begin position="20"/>
        <end position="135"/>
    </location>
</feature>
<dbReference type="InterPro" id="IPR050834">
    <property type="entry name" value="Glycosyltransf_2"/>
</dbReference>
<name>A0A7K0K3J9_9ACTO</name>
<dbReference type="InterPro" id="IPR029044">
    <property type="entry name" value="Nucleotide-diphossugar_trans"/>
</dbReference>
<dbReference type="RefSeq" id="WP_154545325.1">
    <property type="nucleotide sequence ID" value="NZ_VUMY01000012.1"/>
</dbReference>
<keyword evidence="3" id="KW-1185">Reference proteome</keyword>
<comment type="caution">
    <text evidence="2">The sequence shown here is derived from an EMBL/GenBank/DDBJ whole genome shotgun (WGS) entry which is preliminary data.</text>
</comment>
<dbReference type="InterPro" id="IPR001173">
    <property type="entry name" value="Glyco_trans_2-like"/>
</dbReference>
<dbReference type="Pfam" id="PF00535">
    <property type="entry name" value="Glycos_transf_2"/>
    <property type="match status" value="1"/>
</dbReference>
<sequence>MSEIPPQPLAPLPNRPRLGVAMTTHNGSRFVKAQIRSILSQDLPVDEIVIGDDDSTDNTVESVQQLVDAHNAATDHPVTLVWRKHRPALGIRDNFSDAISATSADVVFLSDQDDEWAPHKTTVLTAELADTELVHTDAILIDAEGAPLGSPERPRTLLETLKASTWEITNLTEGNAFPVLLKRNLITGATVAMRGDFARENMPVPAGLLHDEWLAMMAALEGRLRLAGPETAELTRYRQHGGNAIGAKRISLRDRFDQLTSGSGEDNLRRLTRAKSLATSAQKRGLGTPAARRDLLAALRHQEARGGLPPHRLARIPKIAKEILNGHYFRYSRGWLTVIRDLFAA</sequence>
<dbReference type="GO" id="GO:0016740">
    <property type="term" value="F:transferase activity"/>
    <property type="evidence" value="ECO:0007669"/>
    <property type="project" value="UniProtKB-KW"/>
</dbReference>
<dbReference type="SUPFAM" id="SSF53448">
    <property type="entry name" value="Nucleotide-diphospho-sugar transferases"/>
    <property type="match status" value="1"/>
</dbReference>
<dbReference type="Proteomes" id="UP000442535">
    <property type="component" value="Unassembled WGS sequence"/>
</dbReference>
<dbReference type="Gene3D" id="3.90.550.10">
    <property type="entry name" value="Spore Coat Polysaccharide Biosynthesis Protein SpsA, Chain A"/>
    <property type="match status" value="1"/>
</dbReference>
<reference evidence="2 3" key="1">
    <citation type="submission" date="2019-08" db="EMBL/GenBank/DDBJ databases">
        <title>In-depth cultivation of the pig gut microbiome towards novel bacterial diversity and tailored functional studies.</title>
        <authorList>
            <person name="Wylensek D."/>
            <person name="Hitch T.C.A."/>
            <person name="Clavel T."/>
        </authorList>
    </citation>
    <scope>NUCLEOTIDE SEQUENCE [LARGE SCALE GENOMIC DNA]</scope>
    <source>
        <strain evidence="2 3">RF-GAM-744-WT-7</strain>
    </source>
</reference>